<comment type="subcellular location">
    <subcellularLocation>
        <location evidence="1">Cytoplasm</location>
        <location evidence="1">Cytoskeleton</location>
    </subcellularLocation>
</comment>
<dbReference type="InParanoid" id="A0A3Q7EK90"/>
<feature type="region of interest" description="Disordered" evidence="5">
    <location>
        <begin position="578"/>
        <end position="703"/>
    </location>
</feature>
<reference evidence="6" key="1">
    <citation type="journal article" date="2012" name="Nature">
        <title>The tomato genome sequence provides insights into fleshy fruit evolution.</title>
        <authorList>
            <consortium name="Tomato Genome Consortium"/>
        </authorList>
    </citation>
    <scope>NUCLEOTIDE SEQUENCE [LARGE SCALE GENOMIC DNA]</scope>
    <source>
        <strain evidence="6">cv. Heinz 1706</strain>
    </source>
</reference>
<dbReference type="GO" id="GO:0005874">
    <property type="term" value="C:microtubule"/>
    <property type="evidence" value="ECO:0007669"/>
    <property type="project" value="UniProtKB-KW"/>
</dbReference>
<keyword evidence="4" id="KW-0963">Cytoplasm</keyword>
<evidence type="ECO:0000256" key="3">
    <source>
        <dbReference type="ARBA" id="ARBA00022701"/>
    </source>
</evidence>
<proteinExistence type="inferred from homology"/>
<name>A0A3Q7EK90_SOLLC</name>
<dbReference type="OMA" id="LHFQENA"/>
<evidence type="ECO:0000256" key="1">
    <source>
        <dbReference type="ARBA" id="ARBA00004245"/>
    </source>
</evidence>
<evidence type="ECO:0000256" key="2">
    <source>
        <dbReference type="ARBA" id="ARBA00006187"/>
    </source>
</evidence>
<dbReference type="PaxDb" id="4081-Solyc01g091380.2.1"/>
<keyword evidence="7" id="KW-1185">Reference proteome</keyword>
<dbReference type="Pfam" id="PF03999">
    <property type="entry name" value="MAP65_ASE1"/>
    <property type="match status" value="1"/>
</dbReference>
<dbReference type="Proteomes" id="UP000004994">
    <property type="component" value="Chromosome 1"/>
</dbReference>
<sequence>MLAGCYFEEYKLLAYGLSVVKVLPCELHPTSAQSVVTWSQASVRRGATLDASFLNLDASRGSLEGFVREKAQQVETTSVSHFVSQSEKPLHMETTCGSLLSEMQRIWDEMGEPDIERDKMLFELQQECLEAYRRKVNQASRCRAQLRQTVADSEAEIAKICAALGEQSSYARQISRSLKEELEAIKPKLEEMKRRKGERMNQFAAVVDQIQTFSKELCLHFQENAQMSVIDENDLSVRRLEEMQNYLLALQKEKSDRLKLLVDHLTTINSLCVVLGVDYKQTISEVDPTLEDSRVLKNISKDMIFKLSAMINRLEELKKQRLLRLQDLATTLIQLWSLMDTPLEEQQKFYDFTRHIAASENEINEPNVLSADSLQHAEAEVSRLQAMKSTKMKEVLLRKRLELEEICRKAHLVIETQNSVDFSVEAIESGTIDPSYLLEQIEVQIAKVKEETFSRREILEKLEKWLAACDEECWLEEYNRDENRYHGGKGTHRNLKRAEKARVLVNKIPAMVETLRLRTSAWQKERGHEFLYDGVAVLYMLEQYCVLKQERELERQRQRDQKKLQGQLMVEQEALFGSIPSPSKSAKKNFRPSMGGLTNKRLSLGGSMLQIPYAGKPAPSSRLSSSLKQQTPQSGRRDSILAPRKNQGNLYPPCTPRTELVQTRKAPLNPPRTKSAQIRKGPLNPPKNATTQTRKPLSPLSSLLSSNASTINIQNQTLKSGVVQEALYLNRTPVMTPTKITTAEGRLKETVSFNKTPIITPTKIASAVEGSITPKTLPIPMPATPSSVSTAMQTAMTPSSRHVSACADNIEYSFEERRTGYVPLPHANVITKCLI</sequence>
<evidence type="ECO:0000256" key="4">
    <source>
        <dbReference type="ARBA" id="ARBA00023212"/>
    </source>
</evidence>
<dbReference type="GO" id="GO:0008017">
    <property type="term" value="F:microtubule binding"/>
    <property type="evidence" value="ECO:0000318"/>
    <property type="project" value="GO_Central"/>
</dbReference>
<dbReference type="GO" id="GO:0005819">
    <property type="term" value="C:spindle"/>
    <property type="evidence" value="ECO:0000318"/>
    <property type="project" value="GO_Central"/>
</dbReference>
<keyword evidence="3" id="KW-0493">Microtubule</keyword>
<accession>A0A3Q7EK90</accession>
<dbReference type="PANTHER" id="PTHR19321:SF22">
    <property type="entry name" value="65-KDA MICROTUBULE-ASSOCIATED PROTEIN 3-LIKE ISOFORM X1"/>
    <property type="match status" value="1"/>
</dbReference>
<dbReference type="Gene3D" id="1.20.58.1520">
    <property type="match status" value="1"/>
</dbReference>
<dbReference type="EnsemblPlants" id="Solyc01g091380.3.1">
    <property type="protein sequence ID" value="Solyc01g091380.3.1"/>
    <property type="gene ID" value="Solyc01g091380.3"/>
</dbReference>
<dbReference type="PANTHER" id="PTHR19321">
    <property type="entry name" value="PROTEIN REGULATOR OF CYTOKINESIS 1 PRC1-RELATED"/>
    <property type="match status" value="1"/>
</dbReference>
<dbReference type="Gramene" id="Solyc01g091380.3.1">
    <property type="protein sequence ID" value="Solyc01g091380.3.1"/>
    <property type="gene ID" value="Solyc01g091380.3"/>
</dbReference>
<organism evidence="6">
    <name type="scientific">Solanum lycopersicum</name>
    <name type="common">Tomato</name>
    <name type="synonym">Lycopersicon esculentum</name>
    <dbReference type="NCBI Taxonomy" id="4081"/>
    <lineage>
        <taxon>Eukaryota</taxon>
        <taxon>Viridiplantae</taxon>
        <taxon>Streptophyta</taxon>
        <taxon>Embryophyta</taxon>
        <taxon>Tracheophyta</taxon>
        <taxon>Spermatophyta</taxon>
        <taxon>Magnoliopsida</taxon>
        <taxon>eudicotyledons</taxon>
        <taxon>Gunneridae</taxon>
        <taxon>Pentapetalae</taxon>
        <taxon>asterids</taxon>
        <taxon>lamiids</taxon>
        <taxon>Solanales</taxon>
        <taxon>Solanaceae</taxon>
        <taxon>Solanoideae</taxon>
        <taxon>Solaneae</taxon>
        <taxon>Solanum</taxon>
        <taxon>Solanum subgen. Lycopersicon</taxon>
    </lineage>
</organism>
<feature type="compositionally biased region" description="Polar residues" evidence="5">
    <location>
        <begin position="621"/>
        <end position="634"/>
    </location>
</feature>
<evidence type="ECO:0000313" key="7">
    <source>
        <dbReference type="Proteomes" id="UP000004994"/>
    </source>
</evidence>
<dbReference type="GO" id="GO:0005737">
    <property type="term" value="C:cytoplasm"/>
    <property type="evidence" value="ECO:0000318"/>
    <property type="project" value="GO_Central"/>
</dbReference>
<keyword evidence="4" id="KW-0206">Cytoskeleton</keyword>
<dbReference type="GO" id="GO:0000226">
    <property type="term" value="P:microtubule cytoskeleton organization"/>
    <property type="evidence" value="ECO:0000318"/>
    <property type="project" value="GO_Central"/>
</dbReference>
<dbReference type="AlphaFoldDB" id="A0A3Q7EK90"/>
<evidence type="ECO:0000313" key="6">
    <source>
        <dbReference type="EnsemblPlants" id="Solyc01g091380.3.1"/>
    </source>
</evidence>
<comment type="similarity">
    <text evidence="2">Belongs to the MAP65/ASE1 family.</text>
</comment>
<reference evidence="6" key="2">
    <citation type="submission" date="2019-01" db="UniProtKB">
        <authorList>
            <consortium name="EnsemblPlants"/>
        </authorList>
    </citation>
    <scope>IDENTIFICATION</scope>
    <source>
        <strain evidence="6">cv. Heinz 1706</strain>
    </source>
</reference>
<evidence type="ECO:0000256" key="5">
    <source>
        <dbReference type="SAM" id="MobiDB-lite"/>
    </source>
</evidence>
<dbReference type="STRING" id="4081.A0A3Q7EK90"/>
<protein>
    <recommendedName>
        <fullName evidence="8">65-kDa microtubule-associated protein 3</fullName>
    </recommendedName>
</protein>
<dbReference type="InterPro" id="IPR007145">
    <property type="entry name" value="MAP65_Ase1_PRC1"/>
</dbReference>
<evidence type="ECO:0008006" key="8">
    <source>
        <dbReference type="Google" id="ProtNLM"/>
    </source>
</evidence>